<keyword evidence="2" id="KW-1185">Reference proteome</keyword>
<sequence length="420" mass="47326">MGILDFLQRKTLPPTAAPQLPELARGSESNVAGESFYSKSFRRLARKLGNGPKSETLVEIELRADPTNRFSVSGKAVGVWCLGLQLGHIPEQVAPEVFDKIRTRGWSARCSGRIWFDQFRRERPKHSVNLFIHPVHWADEPSPLSQARSSTYARVDEIHHESLDAQRQDRKRGWSPELPKLKKGDEVTITQLSLPDEEFLQAVLQPHGIKVEHRITKSRTSVVVVPQNGVWDDSAELDKALLWNKPHSTLGEFFERYPELSPKPEMLESKRLADEWLATRSQPAEMAAARAQVAAAARKGPVVLRGLAYAETLPFRFGLFNGRVLNEHKQTVRRLLENNGARLWDRLILPGALGLQVDQENLVFAVDDEPVAQVQAEDKSWFSSAIRDFQSNALLLDICWQRPNKFQVSAQTNIGASGED</sequence>
<reference evidence="1 2" key="1">
    <citation type="submission" date="2018-02" db="EMBL/GenBank/DDBJ databases">
        <title>Complete genome of the streamlined marine actinobacterium Pontimonas salivibrio CL-TW6 adapted to coastal planktonic lifestype.</title>
        <authorList>
            <person name="Cho B.C."/>
            <person name="Hardies S.C."/>
            <person name="Jang G.I."/>
            <person name="Hwang C.Y."/>
        </authorList>
    </citation>
    <scope>NUCLEOTIDE SEQUENCE [LARGE SCALE GENOMIC DNA]</scope>
    <source>
        <strain evidence="1 2">CL-TW6</strain>
    </source>
</reference>
<evidence type="ECO:0000313" key="1">
    <source>
        <dbReference type="EMBL" id="AVG24261.1"/>
    </source>
</evidence>
<dbReference type="OrthoDB" id="5196645at2"/>
<dbReference type="KEGG" id="psai:C3B54_111315"/>
<protein>
    <submittedName>
        <fullName evidence="1">HIRAN domain-containing protein</fullName>
    </submittedName>
</protein>
<organism evidence="1 2">
    <name type="scientific">Pontimonas salivibrio</name>
    <dbReference type="NCBI Taxonomy" id="1159327"/>
    <lineage>
        <taxon>Bacteria</taxon>
        <taxon>Bacillati</taxon>
        <taxon>Actinomycetota</taxon>
        <taxon>Actinomycetes</taxon>
        <taxon>Micrococcales</taxon>
        <taxon>Microbacteriaceae</taxon>
        <taxon>Pontimonas</taxon>
    </lineage>
</organism>
<name>A0A2L2BRH2_9MICO</name>
<dbReference type="AlphaFoldDB" id="A0A2L2BRH2"/>
<accession>A0A2L2BRH2</accession>
<proteinExistence type="predicted"/>
<dbReference type="EMBL" id="CP026923">
    <property type="protein sequence ID" value="AVG24261.1"/>
    <property type="molecule type" value="Genomic_DNA"/>
</dbReference>
<dbReference type="RefSeq" id="WP_104913765.1">
    <property type="nucleotide sequence ID" value="NZ_CP026923.1"/>
</dbReference>
<gene>
    <name evidence="1" type="ORF">C3B54_111315</name>
</gene>
<dbReference type="Proteomes" id="UP000243077">
    <property type="component" value="Chromosome"/>
</dbReference>
<evidence type="ECO:0000313" key="2">
    <source>
        <dbReference type="Proteomes" id="UP000243077"/>
    </source>
</evidence>